<comment type="caution">
    <text evidence="1">The sequence shown here is derived from an EMBL/GenBank/DDBJ whole genome shotgun (WGS) entry which is preliminary data.</text>
</comment>
<proteinExistence type="predicted"/>
<gene>
    <name evidence="1" type="ORF">J2S76_004214</name>
</gene>
<protein>
    <recommendedName>
        <fullName evidence="3">Lipoprotein</fullName>
    </recommendedName>
</protein>
<evidence type="ECO:0000313" key="1">
    <source>
        <dbReference type="EMBL" id="MDQ0349763.1"/>
    </source>
</evidence>
<keyword evidence="2" id="KW-1185">Reference proteome</keyword>
<dbReference type="EMBL" id="JAUSUH010000012">
    <property type="protein sequence ID" value="MDQ0349763.1"/>
    <property type="molecule type" value="Genomic_DNA"/>
</dbReference>
<reference evidence="1 2" key="1">
    <citation type="submission" date="2023-07" db="EMBL/GenBank/DDBJ databases">
        <title>Genomic Encyclopedia of Type Strains, Phase IV (KMG-IV): sequencing the most valuable type-strain genomes for metagenomic binning, comparative biology and taxonomic classification.</title>
        <authorList>
            <person name="Goeker M."/>
        </authorList>
    </citation>
    <scope>NUCLEOTIDE SEQUENCE [LARGE SCALE GENOMIC DNA]</scope>
    <source>
        <strain evidence="1 2">DSM 1277</strain>
    </source>
</reference>
<dbReference type="RefSeq" id="WP_307063728.1">
    <property type="nucleotide sequence ID" value="NZ_JAUSUH010000012.1"/>
</dbReference>
<name>A0ABU0DMT7_9HYPH</name>
<evidence type="ECO:0008006" key="3">
    <source>
        <dbReference type="Google" id="ProtNLM"/>
    </source>
</evidence>
<sequence length="250" mass="26128">MRLILVAATALAVAGCVTTEKAEFTPSAGQEAIVRDGSPALVSKKASSIVMVRPAKREMDPMARPVFVVAAYNAGSAPTLLSVSNVSVEQTNNGEPIGSLKVFTYEDLVKEEQTRQAVAIILTGVSSAANTISASNAGYYNSQSTIYTPRGPATVYTSGYSPAAASMARNAAAYENAAMTSAVIERGQQSLAALENQVLKDNTVMPGEWIGGQVHFAKPTATESGKQYRITVVIGSDVHQIDVAQKAPAS</sequence>
<accession>A0ABU0DMT7</accession>
<dbReference type="Proteomes" id="UP001238467">
    <property type="component" value="Unassembled WGS sequence"/>
</dbReference>
<dbReference type="PROSITE" id="PS51257">
    <property type="entry name" value="PROKAR_LIPOPROTEIN"/>
    <property type="match status" value="1"/>
</dbReference>
<evidence type="ECO:0000313" key="2">
    <source>
        <dbReference type="Proteomes" id="UP001238467"/>
    </source>
</evidence>
<organism evidence="1 2">
    <name type="scientific">Ancylobacter vacuolatus</name>
    <dbReference type="NCBI Taxonomy" id="223389"/>
    <lineage>
        <taxon>Bacteria</taxon>
        <taxon>Pseudomonadati</taxon>
        <taxon>Pseudomonadota</taxon>
        <taxon>Alphaproteobacteria</taxon>
        <taxon>Hyphomicrobiales</taxon>
        <taxon>Xanthobacteraceae</taxon>
        <taxon>Ancylobacter</taxon>
    </lineage>
</organism>